<dbReference type="Proteomes" id="UP000231358">
    <property type="component" value="Unassembled WGS sequence"/>
</dbReference>
<keyword evidence="2" id="KW-1185">Reference proteome</keyword>
<gene>
    <name evidence="1" type="ORF">AARAC_007419</name>
</gene>
<evidence type="ECO:0008006" key="3">
    <source>
        <dbReference type="Google" id="ProtNLM"/>
    </source>
</evidence>
<comment type="caution">
    <text evidence="1">The sequence shown here is derived from an EMBL/GenBank/DDBJ whole genome shotgun (WGS) entry which is preliminary data.</text>
</comment>
<evidence type="ECO:0000313" key="1">
    <source>
        <dbReference type="EMBL" id="PIG82982.1"/>
    </source>
</evidence>
<evidence type="ECO:0000313" key="2">
    <source>
        <dbReference type="Proteomes" id="UP000231358"/>
    </source>
</evidence>
<organism evidence="1 2">
    <name type="scientific">Aspergillus arachidicola</name>
    <dbReference type="NCBI Taxonomy" id="656916"/>
    <lineage>
        <taxon>Eukaryota</taxon>
        <taxon>Fungi</taxon>
        <taxon>Dikarya</taxon>
        <taxon>Ascomycota</taxon>
        <taxon>Pezizomycotina</taxon>
        <taxon>Eurotiomycetes</taxon>
        <taxon>Eurotiomycetidae</taxon>
        <taxon>Eurotiales</taxon>
        <taxon>Aspergillaceae</taxon>
        <taxon>Aspergillus</taxon>
        <taxon>Aspergillus subgen. Circumdati</taxon>
    </lineage>
</organism>
<dbReference type="AlphaFoldDB" id="A0A2G7FQR8"/>
<dbReference type="EMBL" id="NEXV01000469">
    <property type="protein sequence ID" value="PIG82982.1"/>
    <property type="molecule type" value="Genomic_DNA"/>
</dbReference>
<reference evidence="1 2" key="1">
    <citation type="submission" date="2017-05" db="EMBL/GenBank/DDBJ databases">
        <title>Genome sequence for an aflatoxigenic pathogen of Argentinian peanut, Aspergillus arachidicola.</title>
        <authorList>
            <person name="Moore G."/>
            <person name="Beltz S.B."/>
            <person name="Mack B.M."/>
        </authorList>
    </citation>
    <scope>NUCLEOTIDE SEQUENCE [LARGE SCALE GENOMIC DNA]</scope>
    <source>
        <strain evidence="1 2">CBS 117610</strain>
    </source>
</reference>
<protein>
    <recommendedName>
        <fullName evidence="3">F-box domain-containing protein</fullName>
    </recommendedName>
</protein>
<proteinExistence type="predicted"/>
<dbReference type="STRING" id="656916.A0A2G7FQR8"/>
<name>A0A2G7FQR8_9EURO</name>
<accession>A0A2G7FQR8</accession>
<sequence length="755" mass="86474">MANITQLPPELFCSVLDLAFENQSDIQLLCSLSLLSRQWHEALVPRIYAEWTYNGARQSFRSLWNFLRTILNDSRIAALIHSLHIGNWGYYPYARSGEWEELNLPQDEITLFREAINRVGIKHLESNIIKDIRKRDRRPLMALLLTCLPNITRIYAHVPQSDPVLSAVLRQILDCQGGDNPSTILSNLSELYVLGEVDVPTRDLVNHNLLPGADQTPLRLDDLWPALHLTSLRTLSLYDLDTANAALRLGASPAISRLKHLSIIGGFNSSCTYTDLGALVALPEALTSFSLYIQDYAFGSIGGDMISNAGLWKVLKKQQKSLEYLDIYRDAEHTRLYMSQGHFGLLHSFTCLKKLCIQAEVLLGSFWDRPNAPYRLKDRLPCNLQSLTLYGGKGFFHTSSIGVHLQEALDSGIFSSLTSIELEGFYVDFDITDVCRQNGVTLSMGRNYHHKALSRDCQLRKEGSCPPLLPKTYNMRIDGQRRAVMFAFFPEECRDRREILLPLDDSMDAYEENDAKDEDLDQCTGDLKLRMLDFWVHNGGTAYMVFQNFAHSSLPPLFSFAIYFTHAHVSREKIDHRALYHALCDSYNNYDVRFDLYFVPGISEEGCIAHYRQEGCFRGDYKKQLKAYKESSRYDVSPGVGALPSMVHDYSDTGFYRGLLFICTEPEWNGDQETLWSVQFDPVRQAEDGTESSDEENIPFHCIQRHPVNDSSRWYEGYDGECPIDRWISDIASWHREELRGPWLKATRRGWQSWR</sequence>